<dbReference type="GO" id="GO:0006355">
    <property type="term" value="P:regulation of DNA-templated transcription"/>
    <property type="evidence" value="ECO:0007669"/>
    <property type="project" value="InterPro"/>
</dbReference>
<dbReference type="STRING" id="1631249.BQ8794_280028"/>
<organism evidence="3 4">
    <name type="scientific">Mesorhizobium prunaredense</name>
    <dbReference type="NCBI Taxonomy" id="1631249"/>
    <lineage>
        <taxon>Bacteria</taxon>
        <taxon>Pseudomonadati</taxon>
        <taxon>Pseudomonadota</taxon>
        <taxon>Alphaproteobacteria</taxon>
        <taxon>Hyphomicrobiales</taxon>
        <taxon>Phyllobacteriaceae</taxon>
        <taxon>Mesorhizobium</taxon>
    </lineage>
</organism>
<dbReference type="InterPro" id="IPR053853">
    <property type="entry name" value="FitA-like_RHH"/>
</dbReference>
<feature type="region of interest" description="Disordered" evidence="1">
    <location>
        <begin position="39"/>
        <end position="69"/>
    </location>
</feature>
<keyword evidence="4" id="KW-1185">Reference proteome</keyword>
<dbReference type="InterPro" id="IPR013321">
    <property type="entry name" value="Arc_rbn_hlx_hlx"/>
</dbReference>
<dbReference type="InterPro" id="IPR010985">
    <property type="entry name" value="Ribbon_hlx_hlx"/>
</dbReference>
<feature type="domain" description="Antitoxin FitA-like ribbon-helix-helix" evidence="2">
    <location>
        <begin position="2"/>
        <end position="40"/>
    </location>
</feature>
<proteinExistence type="predicted"/>
<dbReference type="RefSeq" id="WP_077379365.1">
    <property type="nucleotide sequence ID" value="NZ_FTPD01000021.1"/>
</dbReference>
<evidence type="ECO:0000259" key="2">
    <source>
        <dbReference type="Pfam" id="PF22513"/>
    </source>
</evidence>
<name>A0A1R3V8P8_9HYPH</name>
<accession>A0A1R3V8P8</accession>
<evidence type="ECO:0000313" key="4">
    <source>
        <dbReference type="Proteomes" id="UP000188388"/>
    </source>
</evidence>
<dbReference type="EMBL" id="FTPD01000021">
    <property type="protein sequence ID" value="SIT56289.1"/>
    <property type="molecule type" value="Genomic_DNA"/>
</dbReference>
<dbReference type="Pfam" id="PF22513">
    <property type="entry name" value="FitA-like_RHH"/>
    <property type="match status" value="1"/>
</dbReference>
<evidence type="ECO:0000256" key="1">
    <source>
        <dbReference type="SAM" id="MobiDB-lite"/>
    </source>
</evidence>
<dbReference type="SUPFAM" id="SSF47598">
    <property type="entry name" value="Ribbon-helix-helix"/>
    <property type="match status" value="1"/>
</dbReference>
<dbReference type="AlphaFoldDB" id="A0A1R3V8P8"/>
<reference evidence="4" key="1">
    <citation type="submission" date="2017-01" db="EMBL/GenBank/DDBJ databases">
        <authorList>
            <person name="Brunel B."/>
        </authorList>
    </citation>
    <scope>NUCLEOTIDE SEQUENCE [LARGE SCALE GENOMIC DNA]</scope>
</reference>
<dbReference type="Proteomes" id="UP000188388">
    <property type="component" value="Unassembled WGS sequence"/>
</dbReference>
<sequence>MARITVRNVDESVMRRLRERGAARGVSMEQEARDVLAASVGLPTTKGFDSSGIAAEDEAKFRPMTRGQG</sequence>
<gene>
    <name evidence="3" type="ORF">BQ8794_280028</name>
</gene>
<dbReference type="Gene3D" id="1.10.1220.10">
    <property type="entry name" value="Met repressor-like"/>
    <property type="match status" value="1"/>
</dbReference>
<protein>
    <recommendedName>
        <fullName evidence="2">Antitoxin FitA-like ribbon-helix-helix domain-containing protein</fullName>
    </recommendedName>
</protein>
<evidence type="ECO:0000313" key="3">
    <source>
        <dbReference type="EMBL" id="SIT56289.1"/>
    </source>
</evidence>